<organism evidence="1 2">
    <name type="scientific">Prevotella aurantiaca</name>
    <dbReference type="NCBI Taxonomy" id="596085"/>
    <lineage>
        <taxon>Bacteria</taxon>
        <taxon>Pseudomonadati</taxon>
        <taxon>Bacteroidota</taxon>
        <taxon>Bacteroidia</taxon>
        <taxon>Bacteroidales</taxon>
        <taxon>Prevotellaceae</taxon>
        <taxon>Prevotella</taxon>
    </lineage>
</organism>
<dbReference type="PROSITE" id="PS51257">
    <property type="entry name" value="PROKAR_LIPOPROTEIN"/>
    <property type="match status" value="1"/>
</dbReference>
<name>A0A930HLU6_9BACT</name>
<gene>
    <name evidence="1" type="ORF">HXN26_05005</name>
</gene>
<dbReference type="Proteomes" id="UP000771736">
    <property type="component" value="Unassembled WGS sequence"/>
</dbReference>
<evidence type="ECO:0000313" key="2">
    <source>
        <dbReference type="Proteomes" id="UP000771736"/>
    </source>
</evidence>
<sequence>MNKKNFSGGITFALVVSLSIVTSGCSSNIDEPTFNAEMQNSSASNSISTTNSQLRGVINHKIDSINPLALEYVDNAKTLLYATGALDNRSAKLSLLTNISSYERFDDSEETSKINPMALRLQLLDIVDDETGSAVNFYDLPQDQREIFVDKLLQEDARNISSKLDLVPEASQMLEIENRATTKLITENEIPIIHVGDISNVRLENVDRLSTQPASQSTKKNQTRTKTIDHKAFFSDLSKEIESEMNNQESRNSNLLRSVGGSFNYPKINVEEVVKPAWIRAARRGDFILAIPSHFHPWIFLNIGKNVRFKVGHAGIINSKITPHTSDSAKVTIESWSENGVKRSSMSYWDTPHYIMGVQKVTYKWRWRGFKSGIYKVKTPVSNPDALADWANKYVGRDYVRWYEFATAKWAAPSRFTCTTLVWWCAKKAYGINVSSWYSPLVTPSGLLTDDETYVRYNIH</sequence>
<comment type="caution">
    <text evidence="1">The sequence shown here is derived from an EMBL/GenBank/DDBJ whole genome shotgun (WGS) entry which is preliminary data.</text>
</comment>
<dbReference type="EMBL" id="JABZSJ010000020">
    <property type="protein sequence ID" value="MBF1384199.1"/>
    <property type="molecule type" value="Genomic_DNA"/>
</dbReference>
<dbReference type="SUPFAM" id="SSF54001">
    <property type="entry name" value="Cysteine proteinases"/>
    <property type="match status" value="1"/>
</dbReference>
<protein>
    <submittedName>
        <fullName evidence="1">Uncharacterized protein</fullName>
    </submittedName>
</protein>
<dbReference type="RefSeq" id="WP_273159270.1">
    <property type="nucleotide sequence ID" value="NZ_JABZSJ010000020.1"/>
</dbReference>
<dbReference type="InterPro" id="IPR038765">
    <property type="entry name" value="Papain-like_cys_pep_sf"/>
</dbReference>
<reference evidence="1" key="1">
    <citation type="submission" date="2020-04" db="EMBL/GenBank/DDBJ databases">
        <title>Deep metagenomics examines the oral microbiome during advanced dental caries in children, revealing novel taxa and co-occurrences with host molecules.</title>
        <authorList>
            <person name="Baker J.L."/>
            <person name="Morton J.T."/>
            <person name="Dinis M."/>
            <person name="Alvarez R."/>
            <person name="Tran N.C."/>
            <person name="Knight R."/>
            <person name="Edlund A."/>
        </authorList>
    </citation>
    <scope>NUCLEOTIDE SEQUENCE</scope>
    <source>
        <strain evidence="1">JCVI_44_bin.5</strain>
    </source>
</reference>
<evidence type="ECO:0000313" key="1">
    <source>
        <dbReference type="EMBL" id="MBF1384199.1"/>
    </source>
</evidence>
<accession>A0A930HLU6</accession>
<dbReference type="Gene3D" id="3.90.1720.10">
    <property type="entry name" value="endopeptidase domain like (from Nostoc punctiforme)"/>
    <property type="match status" value="1"/>
</dbReference>
<proteinExistence type="predicted"/>
<dbReference type="AlphaFoldDB" id="A0A930HLU6"/>